<comment type="catalytic activity">
    <reaction evidence="1">
        <text>ATP + protein L-histidine = ADP + protein N-phospho-L-histidine.</text>
        <dbReference type="EC" id="2.7.13.3"/>
    </reaction>
</comment>
<protein>
    <recommendedName>
        <fullName evidence="3">histidine kinase</fullName>
        <ecNumber evidence="3">2.7.13.3</ecNumber>
    </recommendedName>
</protein>
<dbReference type="GO" id="GO:0005886">
    <property type="term" value="C:plasma membrane"/>
    <property type="evidence" value="ECO:0007669"/>
    <property type="project" value="UniProtKB-SubCell"/>
</dbReference>
<keyword evidence="8" id="KW-0418">Kinase</keyword>
<dbReference type="SUPFAM" id="SSF52172">
    <property type="entry name" value="CheY-like"/>
    <property type="match status" value="1"/>
</dbReference>
<dbReference type="Proteomes" id="UP000233256">
    <property type="component" value="Unassembled WGS sequence"/>
</dbReference>
<dbReference type="Gene3D" id="3.30.565.10">
    <property type="entry name" value="Histidine kinase-like ATPase, C-terminal domain"/>
    <property type="match status" value="1"/>
</dbReference>
<dbReference type="PANTHER" id="PTHR43547">
    <property type="entry name" value="TWO-COMPONENT HISTIDINE KINASE"/>
    <property type="match status" value="1"/>
</dbReference>
<dbReference type="PANTHER" id="PTHR43547:SF2">
    <property type="entry name" value="HYBRID SIGNAL TRANSDUCTION HISTIDINE KINASE C"/>
    <property type="match status" value="1"/>
</dbReference>
<organism evidence="15 16">
    <name type="scientific">Candidatus Wallbacteria bacterium HGW-Wallbacteria-1</name>
    <dbReference type="NCBI Taxonomy" id="2013854"/>
    <lineage>
        <taxon>Bacteria</taxon>
        <taxon>Candidatus Walliibacteriota</taxon>
    </lineage>
</organism>
<dbReference type="InterPro" id="IPR036890">
    <property type="entry name" value="HATPase_C_sf"/>
</dbReference>
<feature type="domain" description="Response regulatory" evidence="14">
    <location>
        <begin position="24"/>
        <end position="138"/>
    </location>
</feature>
<dbReference type="InterPro" id="IPR005467">
    <property type="entry name" value="His_kinase_dom"/>
</dbReference>
<evidence type="ECO:0000313" key="15">
    <source>
        <dbReference type="EMBL" id="PKK87896.1"/>
    </source>
</evidence>
<evidence type="ECO:0000256" key="3">
    <source>
        <dbReference type="ARBA" id="ARBA00012438"/>
    </source>
</evidence>
<keyword evidence="5 12" id="KW-0597">Phosphoprotein</keyword>
<feature type="modified residue" description="4-aspartylphosphate" evidence="12">
    <location>
        <position position="71"/>
    </location>
</feature>
<dbReference type="Gene3D" id="3.40.50.2300">
    <property type="match status" value="1"/>
</dbReference>
<comment type="subcellular location">
    <subcellularLocation>
        <location evidence="2">Cell membrane</location>
    </subcellularLocation>
</comment>
<proteinExistence type="predicted"/>
<sequence length="376" mass="41390">MAERFAVPEAIESVTGNDAETEATILIVDDSATSRRIASEILKNYNVTEAESGEDALIKLEKIEPDLVLMDLVMPGMSGFETCATILRQSKFRDLPVIIVSSKNMEQDIWKGLETGAVDYIIKPYSPLEMVARVRAALRLRRTIINLRQLNELKNSFLGMASHDLRNPVSVIYGYSDFLLKNLDNASIPKDEFLKVIFKSSQFMLELLDDLLDISKIEAGKLILDRQEADFVALLRENVATNTILATNKNISVELKADGDIPPISLDRLKIEQVLNNLISNAIKYTNPGTEVSIRTFMEAGEIITVVRDQGPGIPAEEASKIFEPFEKGSARATANEKSTGLGLAIARKIVEGHGGRIFVESQVGSGSTFGFTLPV</sequence>
<dbReference type="FunFam" id="3.30.565.10:FF:000023">
    <property type="entry name" value="PAS domain-containing sensor histidine kinase"/>
    <property type="match status" value="1"/>
</dbReference>
<evidence type="ECO:0000313" key="16">
    <source>
        <dbReference type="Proteomes" id="UP000233256"/>
    </source>
</evidence>
<dbReference type="Pfam" id="PF02518">
    <property type="entry name" value="HATPase_c"/>
    <property type="match status" value="1"/>
</dbReference>
<evidence type="ECO:0000259" key="13">
    <source>
        <dbReference type="PROSITE" id="PS50109"/>
    </source>
</evidence>
<evidence type="ECO:0000256" key="7">
    <source>
        <dbReference type="ARBA" id="ARBA00022741"/>
    </source>
</evidence>
<dbReference type="CDD" id="cd00075">
    <property type="entry name" value="HATPase"/>
    <property type="match status" value="1"/>
</dbReference>
<evidence type="ECO:0000256" key="5">
    <source>
        <dbReference type="ARBA" id="ARBA00022553"/>
    </source>
</evidence>
<dbReference type="InterPro" id="IPR001789">
    <property type="entry name" value="Sig_transdc_resp-reg_receiver"/>
</dbReference>
<dbReference type="PROSITE" id="PS50109">
    <property type="entry name" value="HIS_KIN"/>
    <property type="match status" value="1"/>
</dbReference>
<keyword evidence="10" id="KW-0902">Two-component regulatory system</keyword>
<dbReference type="PROSITE" id="PS50110">
    <property type="entry name" value="RESPONSE_REGULATORY"/>
    <property type="match status" value="1"/>
</dbReference>
<dbReference type="CDD" id="cd00082">
    <property type="entry name" value="HisKA"/>
    <property type="match status" value="1"/>
</dbReference>
<dbReference type="AlphaFoldDB" id="A0A2N1PHV0"/>
<evidence type="ECO:0000256" key="1">
    <source>
        <dbReference type="ARBA" id="ARBA00000085"/>
    </source>
</evidence>
<dbReference type="SUPFAM" id="SSF47384">
    <property type="entry name" value="Homodimeric domain of signal transducing histidine kinase"/>
    <property type="match status" value="1"/>
</dbReference>
<evidence type="ECO:0000256" key="6">
    <source>
        <dbReference type="ARBA" id="ARBA00022679"/>
    </source>
</evidence>
<dbReference type="SUPFAM" id="SSF55874">
    <property type="entry name" value="ATPase domain of HSP90 chaperone/DNA topoisomerase II/histidine kinase"/>
    <property type="match status" value="1"/>
</dbReference>
<name>A0A2N1PHV0_9BACT</name>
<gene>
    <name evidence="15" type="ORF">CVV64_21140</name>
</gene>
<dbReference type="InterPro" id="IPR004358">
    <property type="entry name" value="Sig_transdc_His_kin-like_C"/>
</dbReference>
<evidence type="ECO:0000256" key="10">
    <source>
        <dbReference type="ARBA" id="ARBA00023012"/>
    </source>
</evidence>
<dbReference type="EC" id="2.7.13.3" evidence="3"/>
<dbReference type="GO" id="GO:0005524">
    <property type="term" value="F:ATP binding"/>
    <property type="evidence" value="ECO:0007669"/>
    <property type="project" value="UniProtKB-KW"/>
</dbReference>
<keyword evidence="4" id="KW-1003">Cell membrane</keyword>
<dbReference type="Pfam" id="PF00512">
    <property type="entry name" value="HisKA"/>
    <property type="match status" value="1"/>
</dbReference>
<keyword evidence="7" id="KW-0547">Nucleotide-binding</keyword>
<evidence type="ECO:0000256" key="4">
    <source>
        <dbReference type="ARBA" id="ARBA00022475"/>
    </source>
</evidence>
<evidence type="ECO:0000256" key="2">
    <source>
        <dbReference type="ARBA" id="ARBA00004236"/>
    </source>
</evidence>
<dbReference type="PRINTS" id="PR00344">
    <property type="entry name" value="BCTRLSENSOR"/>
</dbReference>
<dbReference type="SMART" id="SM00387">
    <property type="entry name" value="HATPase_c"/>
    <property type="match status" value="1"/>
</dbReference>
<evidence type="ECO:0000259" key="14">
    <source>
        <dbReference type="PROSITE" id="PS50110"/>
    </source>
</evidence>
<dbReference type="GO" id="GO:0000155">
    <property type="term" value="F:phosphorelay sensor kinase activity"/>
    <property type="evidence" value="ECO:0007669"/>
    <property type="project" value="InterPro"/>
</dbReference>
<evidence type="ECO:0000256" key="8">
    <source>
        <dbReference type="ARBA" id="ARBA00022777"/>
    </source>
</evidence>
<keyword evidence="9" id="KW-0067">ATP-binding</keyword>
<dbReference type="Pfam" id="PF00072">
    <property type="entry name" value="Response_reg"/>
    <property type="match status" value="1"/>
</dbReference>
<evidence type="ECO:0000256" key="11">
    <source>
        <dbReference type="ARBA" id="ARBA00023136"/>
    </source>
</evidence>
<dbReference type="Gene3D" id="1.10.287.130">
    <property type="match status" value="1"/>
</dbReference>
<feature type="domain" description="Histidine kinase" evidence="13">
    <location>
        <begin position="160"/>
        <end position="376"/>
    </location>
</feature>
<keyword evidence="11" id="KW-0472">Membrane</keyword>
<comment type="caution">
    <text evidence="15">The sequence shown here is derived from an EMBL/GenBank/DDBJ whole genome shotgun (WGS) entry which is preliminary data.</text>
</comment>
<dbReference type="InterPro" id="IPR003594">
    <property type="entry name" value="HATPase_dom"/>
</dbReference>
<reference evidence="15 16" key="1">
    <citation type="journal article" date="2017" name="ISME J.">
        <title>Potential for microbial H2 and metal transformations associated with novel bacteria and archaea in deep terrestrial subsurface sediments.</title>
        <authorList>
            <person name="Hernsdorf A.W."/>
            <person name="Amano Y."/>
            <person name="Miyakawa K."/>
            <person name="Ise K."/>
            <person name="Suzuki Y."/>
            <person name="Anantharaman K."/>
            <person name="Probst A."/>
            <person name="Burstein D."/>
            <person name="Thomas B.C."/>
            <person name="Banfield J.F."/>
        </authorList>
    </citation>
    <scope>NUCLEOTIDE SEQUENCE [LARGE SCALE GENOMIC DNA]</scope>
    <source>
        <strain evidence="15">HGW-Wallbacteria-1</strain>
    </source>
</reference>
<dbReference type="InterPro" id="IPR011006">
    <property type="entry name" value="CheY-like_superfamily"/>
</dbReference>
<dbReference type="SMART" id="SM00448">
    <property type="entry name" value="REC"/>
    <property type="match status" value="1"/>
</dbReference>
<dbReference type="InterPro" id="IPR036097">
    <property type="entry name" value="HisK_dim/P_sf"/>
</dbReference>
<evidence type="ECO:0000256" key="12">
    <source>
        <dbReference type="PROSITE-ProRule" id="PRU00169"/>
    </source>
</evidence>
<accession>A0A2N1PHV0</accession>
<keyword evidence="6" id="KW-0808">Transferase</keyword>
<dbReference type="EMBL" id="PGXC01000088">
    <property type="protein sequence ID" value="PKK87896.1"/>
    <property type="molecule type" value="Genomic_DNA"/>
</dbReference>
<evidence type="ECO:0000256" key="9">
    <source>
        <dbReference type="ARBA" id="ARBA00022840"/>
    </source>
</evidence>
<dbReference type="InterPro" id="IPR003661">
    <property type="entry name" value="HisK_dim/P_dom"/>
</dbReference>
<dbReference type="SMART" id="SM00388">
    <property type="entry name" value="HisKA"/>
    <property type="match status" value="1"/>
</dbReference>